<dbReference type="PANTHER" id="PTHR34580">
    <property type="match status" value="1"/>
</dbReference>
<dbReference type="Pfam" id="PF25583">
    <property type="entry name" value="WCX"/>
    <property type="match status" value="1"/>
</dbReference>
<dbReference type="EMBL" id="SRZA01000033">
    <property type="protein sequence ID" value="TGY02073.1"/>
    <property type="molecule type" value="Genomic_DNA"/>
</dbReference>
<proteinExistence type="predicted"/>
<accession>A0A4S2AMC7</accession>
<dbReference type="Proteomes" id="UP000305751">
    <property type="component" value="Unassembled WGS sequence"/>
</dbReference>
<reference evidence="3 4" key="1">
    <citation type="submission" date="2019-04" db="EMBL/GenBank/DDBJ databases">
        <title>Microbes associate with the intestines of laboratory mice.</title>
        <authorList>
            <person name="Navarre W."/>
            <person name="Wong E."/>
            <person name="Huang K."/>
            <person name="Tropini C."/>
            <person name="Ng K."/>
            <person name="Yu B."/>
        </authorList>
    </citation>
    <scope>NUCLEOTIDE SEQUENCE [LARGE SCALE GENOMIC DNA]</scope>
    <source>
        <strain evidence="3 4">NM70_E10</strain>
    </source>
</reference>
<dbReference type="PANTHER" id="PTHR34580:SF9">
    <property type="entry name" value="SLL5097 PROTEIN"/>
    <property type="match status" value="1"/>
</dbReference>
<gene>
    <name evidence="3" type="ORF">E5356_11350</name>
</gene>
<dbReference type="Pfam" id="PF13280">
    <property type="entry name" value="WYL"/>
    <property type="match status" value="1"/>
</dbReference>
<evidence type="ECO:0000259" key="1">
    <source>
        <dbReference type="Pfam" id="PF13280"/>
    </source>
</evidence>
<feature type="domain" description="WCX" evidence="2">
    <location>
        <begin position="221"/>
        <end position="296"/>
    </location>
</feature>
<evidence type="ECO:0000313" key="3">
    <source>
        <dbReference type="EMBL" id="TGY02073.1"/>
    </source>
</evidence>
<dbReference type="AlphaFoldDB" id="A0A4S2AMC7"/>
<dbReference type="InterPro" id="IPR051534">
    <property type="entry name" value="CBASS_pafABC_assoc_protein"/>
</dbReference>
<sequence>MALNQTNKLVWIVETIYKARKISFEDLNHRWIENVDLSGGEEMQKRTFHKWKWNIFDTFGLSIECEKSAPYRYYIENVDDMRRGSIENWLLSTYSVSNSLMESKSIKDRILLEDVPSGREYLEPILEAMKKNHFLHITYYNYWREDTREHYVIPLCVKLFRQRWYMIGRRWPSGSDLVYCLDRIRDFRLSSHIFEYPTNFSPRKYFEGCIGVITGDGCDIQKVKLKVSSSQANYFRDLPLHDSQEETEQTEDYSIFEYQLRPTFDFQQEILRNGEDVEVIEPIWLRKEIAGKIKRMWNKYNKEQ</sequence>
<feature type="domain" description="WYL" evidence="1">
    <location>
        <begin position="120"/>
        <end position="188"/>
    </location>
</feature>
<dbReference type="InterPro" id="IPR057727">
    <property type="entry name" value="WCX_dom"/>
</dbReference>
<dbReference type="InterPro" id="IPR026881">
    <property type="entry name" value="WYL_dom"/>
</dbReference>
<evidence type="ECO:0000313" key="4">
    <source>
        <dbReference type="Proteomes" id="UP000305751"/>
    </source>
</evidence>
<comment type="caution">
    <text evidence="3">The sequence shown here is derived from an EMBL/GenBank/DDBJ whole genome shotgun (WGS) entry which is preliminary data.</text>
</comment>
<dbReference type="PROSITE" id="PS52050">
    <property type="entry name" value="WYL"/>
    <property type="match status" value="1"/>
</dbReference>
<evidence type="ECO:0000259" key="2">
    <source>
        <dbReference type="Pfam" id="PF25583"/>
    </source>
</evidence>
<protein>
    <submittedName>
        <fullName evidence="3">WYL domain-containing protein</fullName>
    </submittedName>
</protein>
<name>A0A4S2AMC7_9BACE</name>
<keyword evidence="4" id="KW-1185">Reference proteome</keyword>
<organism evidence="3 4">
    <name type="scientific">Bacteroides acidifaciens</name>
    <dbReference type="NCBI Taxonomy" id="85831"/>
    <lineage>
        <taxon>Bacteria</taxon>
        <taxon>Pseudomonadati</taxon>
        <taxon>Bacteroidota</taxon>
        <taxon>Bacteroidia</taxon>
        <taxon>Bacteroidales</taxon>
        <taxon>Bacteroidaceae</taxon>
        <taxon>Bacteroides</taxon>
    </lineage>
</organism>
<dbReference type="RefSeq" id="WP_136014376.1">
    <property type="nucleotide sequence ID" value="NZ_CAPRQZ010000089.1"/>
</dbReference>